<dbReference type="PhylomeDB" id="A0A0G4ELI1"/>
<accession>A0A0G4ELI1</accession>
<dbReference type="GO" id="GO:0016614">
    <property type="term" value="F:oxidoreductase activity, acting on CH-OH group of donors"/>
    <property type="evidence" value="ECO:0007669"/>
    <property type="project" value="InterPro"/>
</dbReference>
<name>A0A0G4ELI1_VITBC</name>
<protein>
    <recommendedName>
        <fullName evidence="3">Glucose-methanol-choline oxidoreductase N-terminal domain-containing protein</fullName>
    </recommendedName>
</protein>
<dbReference type="GO" id="GO:0050660">
    <property type="term" value="F:flavin adenine dinucleotide binding"/>
    <property type="evidence" value="ECO:0007669"/>
    <property type="project" value="InterPro"/>
</dbReference>
<dbReference type="AlphaFoldDB" id="A0A0G4ELI1"/>
<evidence type="ECO:0000256" key="1">
    <source>
        <dbReference type="ARBA" id="ARBA00022729"/>
    </source>
</evidence>
<dbReference type="OrthoDB" id="409726at2759"/>
<evidence type="ECO:0000313" key="4">
    <source>
        <dbReference type="EMBL" id="CEL98273.1"/>
    </source>
</evidence>
<dbReference type="VEuPathDB" id="CryptoDB:Vbra_5210"/>
<feature type="domain" description="Glucose-methanol-choline oxidoreductase N-terminal" evidence="3">
    <location>
        <begin position="482"/>
        <end position="496"/>
    </location>
</feature>
<dbReference type="SUPFAM" id="SSF51905">
    <property type="entry name" value="FAD/NAD(P)-binding domain"/>
    <property type="match status" value="1"/>
</dbReference>
<dbReference type="InterPro" id="IPR036188">
    <property type="entry name" value="FAD/NAD-bd_sf"/>
</dbReference>
<dbReference type="Proteomes" id="UP000041254">
    <property type="component" value="Unassembled WGS sequence"/>
</dbReference>
<dbReference type="PANTHER" id="PTHR45968">
    <property type="entry name" value="OSJNBA0019K04.7 PROTEIN"/>
    <property type="match status" value="1"/>
</dbReference>
<dbReference type="InterPro" id="IPR051871">
    <property type="entry name" value="GMC_Oxidoreductase-Related"/>
</dbReference>
<dbReference type="Pfam" id="PF05199">
    <property type="entry name" value="GMC_oxred_C"/>
    <property type="match status" value="1"/>
</dbReference>
<keyword evidence="5" id="KW-1185">Reference proteome</keyword>
<evidence type="ECO:0000259" key="3">
    <source>
        <dbReference type="PROSITE" id="PS00624"/>
    </source>
</evidence>
<dbReference type="InterPro" id="IPR007867">
    <property type="entry name" value="GMC_OxRtase_C"/>
</dbReference>
<dbReference type="Gene3D" id="3.30.410.40">
    <property type="match status" value="1"/>
</dbReference>
<dbReference type="STRING" id="1169540.A0A0G4ELI1"/>
<keyword evidence="1 2" id="KW-0732">Signal</keyword>
<dbReference type="PANTHER" id="PTHR45968:SF3">
    <property type="entry name" value="OS04G0573100 PROTEIN"/>
    <property type="match status" value="1"/>
</dbReference>
<dbReference type="InterPro" id="IPR000172">
    <property type="entry name" value="GMC_OxRdtase_N"/>
</dbReference>
<dbReference type="InParanoid" id="A0A0G4ELI1"/>
<dbReference type="PROSITE" id="PS00624">
    <property type="entry name" value="GMC_OXRED_2"/>
    <property type="match status" value="1"/>
</dbReference>
<dbReference type="Gene3D" id="3.50.50.60">
    <property type="entry name" value="FAD/NAD(P)-binding domain"/>
    <property type="match status" value="3"/>
</dbReference>
<reference evidence="4 5" key="1">
    <citation type="submission" date="2014-11" db="EMBL/GenBank/DDBJ databases">
        <authorList>
            <person name="Zhu J."/>
            <person name="Qi W."/>
            <person name="Song R."/>
        </authorList>
    </citation>
    <scope>NUCLEOTIDE SEQUENCE [LARGE SCALE GENOMIC DNA]</scope>
</reference>
<evidence type="ECO:0000256" key="2">
    <source>
        <dbReference type="SAM" id="SignalP"/>
    </source>
</evidence>
<evidence type="ECO:0000313" key="5">
    <source>
        <dbReference type="Proteomes" id="UP000041254"/>
    </source>
</evidence>
<dbReference type="EMBL" id="CDMY01000266">
    <property type="protein sequence ID" value="CEL98273.1"/>
    <property type="molecule type" value="Genomic_DNA"/>
</dbReference>
<feature type="signal peptide" evidence="2">
    <location>
        <begin position="1"/>
        <end position="20"/>
    </location>
</feature>
<organism evidence="4 5">
    <name type="scientific">Vitrella brassicaformis (strain CCMP3155)</name>
    <dbReference type="NCBI Taxonomy" id="1169540"/>
    <lineage>
        <taxon>Eukaryota</taxon>
        <taxon>Sar</taxon>
        <taxon>Alveolata</taxon>
        <taxon>Colpodellida</taxon>
        <taxon>Vitrellaceae</taxon>
        <taxon>Vitrella</taxon>
    </lineage>
</organism>
<sequence>MATSPSAGVLSVILVASCLATCFGQIGTPEVVNRPPAHLEDLRDASRPQLEELFASGAAGGSIRIPSTEQPGELLKGAGLPTLVVCGPACPIPTQVARIVWGGKVFYSDPETKRTTLESILLLVGTAIQAEVYNTNETVTALRGDGKPSVVLDYSISGLPVISKVIDEIRMINPITQLWLGESYLVLGATKILLAYFALEFPTLVEEKFDHIVIGGGASGTGLAFSLAENGHKVCLYERGDLRSKPKNFEGQTIEGFGLGLYNPHMSQVVKTKEKIRTHVANVLSGGTALSAGIQIEERDEYFRFLEREYGVHFDEELINKAFNWVKERTNDPMGQDAMYSDAFRQALTMVGFAPDLGTQRKAEMGSINPFSLFKYDGDKLSPDRERRASDVLLKGDLSANGGALTVRYRQTVLKIEFEETADGVPKAACVVFGDSPDELMPVDSIANERGTEREPRDTERVMNSFKKLCVNPGGEIWLSAGSIYTPVLLMKSGVGPKAVVDKVVAKNGGKAVKYIEELGKNIHDRNFVPLVVFFDKDLPEPGLPATYASYSGLQRVGDNCQADQGEMLDLSAVSKDSCTYINQEEVKGADSLWGLLWSTRLFFPPEFRSLPEVDFLVEVMISCNNDSSLLCAPLSPLIECIKKGAGFFAFVPVVQSRGEVTVNEDGGPIVSGGYYTDHGGHDLYTAVEALKRSLRIVGSGMFDDMMQKRSPLSCPAQVLNGLLDLFLIAARRLPLPSTYALTPQSPQEPFYQFVQSTRDKVLNSSSSSSSTSSSAAEAEWQGEGSPVFQWLREKAQLASELPPLPARVRDLACQHHIPLAGPWCNGDAQPKDKAQMEHAKQFAIFPPLPVDLFDDKALATFAKAHGTSIWHWTGSAPMGTVVDSQFRVKGIDGLNICDASVFPQMSRMNVQADYMMAGRYAAMMRQQEGGDAEHPD</sequence>
<proteinExistence type="predicted"/>
<feature type="chain" id="PRO_5005187820" description="Glucose-methanol-choline oxidoreductase N-terminal domain-containing protein" evidence="2">
    <location>
        <begin position="21"/>
        <end position="937"/>
    </location>
</feature>
<gene>
    <name evidence="4" type="ORF">Vbra_5210</name>
</gene>